<sequence length="154" mass="17526">MGSANEKFSSSKIYNIWLMWKKIYHMVYTDTFFQLEDDTIAPPDSFKRLHGLLMSNSKIGFVTAIETGRNSLSYSPVRVGVHNIVMRKGRLILRDSFDPSTTGVQEIDSSGVYCFAARTKAYKSGFIDYEAPQKAFSLFAMDNVLTYNIKKHGR</sequence>
<proteinExistence type="predicted"/>
<dbReference type="AlphaFoldDB" id="X1HIV7"/>
<evidence type="ECO:0000313" key="1">
    <source>
        <dbReference type="EMBL" id="GAH53774.1"/>
    </source>
</evidence>
<gene>
    <name evidence="1" type="ORF">S03H2_36162</name>
</gene>
<organism evidence="1">
    <name type="scientific">marine sediment metagenome</name>
    <dbReference type="NCBI Taxonomy" id="412755"/>
    <lineage>
        <taxon>unclassified sequences</taxon>
        <taxon>metagenomes</taxon>
        <taxon>ecological metagenomes</taxon>
    </lineage>
</organism>
<accession>X1HIV7</accession>
<name>X1HIV7_9ZZZZ</name>
<dbReference type="EMBL" id="BARU01022175">
    <property type="protein sequence ID" value="GAH53774.1"/>
    <property type="molecule type" value="Genomic_DNA"/>
</dbReference>
<comment type="caution">
    <text evidence="1">The sequence shown here is derived from an EMBL/GenBank/DDBJ whole genome shotgun (WGS) entry which is preliminary data.</text>
</comment>
<protein>
    <submittedName>
        <fullName evidence="1">Uncharacterized protein</fullName>
    </submittedName>
</protein>
<reference evidence="1" key="1">
    <citation type="journal article" date="2014" name="Front. Microbiol.">
        <title>High frequency of phylogenetically diverse reductive dehalogenase-homologous genes in deep subseafloor sedimentary metagenomes.</title>
        <authorList>
            <person name="Kawai M."/>
            <person name="Futagami T."/>
            <person name="Toyoda A."/>
            <person name="Takaki Y."/>
            <person name="Nishi S."/>
            <person name="Hori S."/>
            <person name="Arai W."/>
            <person name="Tsubouchi T."/>
            <person name="Morono Y."/>
            <person name="Uchiyama I."/>
            <person name="Ito T."/>
            <person name="Fujiyama A."/>
            <person name="Inagaki F."/>
            <person name="Takami H."/>
        </authorList>
    </citation>
    <scope>NUCLEOTIDE SEQUENCE</scope>
    <source>
        <strain evidence="1">Expedition CK06-06</strain>
    </source>
</reference>